<reference evidence="3" key="1">
    <citation type="submission" date="2022-07" db="EMBL/GenBank/DDBJ databases">
        <title>Phylogenomic reconstructions and comparative analyses of Kickxellomycotina fungi.</title>
        <authorList>
            <person name="Reynolds N.K."/>
            <person name="Stajich J.E."/>
            <person name="Barry K."/>
            <person name="Grigoriev I.V."/>
            <person name="Crous P."/>
            <person name="Smith M.E."/>
        </authorList>
    </citation>
    <scope>NUCLEOTIDE SEQUENCE</scope>
    <source>
        <strain evidence="3">BCRC 34297</strain>
    </source>
</reference>
<gene>
    <name evidence="3" type="ORF">GGI19_006086</name>
</gene>
<name>A0A9W8L8R0_9FUNG</name>
<dbReference type="InterPro" id="IPR005162">
    <property type="entry name" value="Retrotrans_gag_dom"/>
</dbReference>
<comment type="caution">
    <text evidence="3">The sequence shown here is derived from an EMBL/GenBank/DDBJ whole genome shotgun (WGS) entry which is preliminary data.</text>
</comment>
<evidence type="ECO:0000313" key="3">
    <source>
        <dbReference type="EMBL" id="KAJ2748515.1"/>
    </source>
</evidence>
<dbReference type="Proteomes" id="UP001140011">
    <property type="component" value="Unassembled WGS sequence"/>
</dbReference>
<proteinExistence type="predicted"/>
<sequence length="245" mass="27917">MAELQRMGETMGAMNKRLEQLESDNQQLQRQLAEAKDKKPQLEVAASVPKPETGKIPSNVKLPTFGGRLDEDVQTWLAQISMIYDAAELDVKQRFLYTVPLLQGVAACWVVSLLKSRRVLWPEFMKEIVDRFTRQHANLVVRDELYSLNQQGSVVIYGGKFQTLISRLSDMSEIEKISLYQRGLYPSLRAQVRGMAEATLDDNMKIAEAFDRQFARSTMTGHQAKPRMETAILSTSDKEQYLREG</sequence>
<dbReference type="AlphaFoldDB" id="A0A9W8L8R0"/>
<accession>A0A9W8L8R0</accession>
<evidence type="ECO:0000259" key="2">
    <source>
        <dbReference type="Pfam" id="PF03732"/>
    </source>
</evidence>
<feature type="domain" description="Retrotransposon gag" evidence="2">
    <location>
        <begin position="101"/>
        <end position="185"/>
    </location>
</feature>
<protein>
    <recommendedName>
        <fullName evidence="2">Retrotransposon gag domain-containing protein</fullName>
    </recommendedName>
</protein>
<feature type="non-terminal residue" evidence="3">
    <location>
        <position position="245"/>
    </location>
</feature>
<keyword evidence="4" id="KW-1185">Reference proteome</keyword>
<organism evidence="3 4">
    <name type="scientific">Coemansia pectinata</name>
    <dbReference type="NCBI Taxonomy" id="1052879"/>
    <lineage>
        <taxon>Eukaryota</taxon>
        <taxon>Fungi</taxon>
        <taxon>Fungi incertae sedis</taxon>
        <taxon>Zoopagomycota</taxon>
        <taxon>Kickxellomycotina</taxon>
        <taxon>Kickxellomycetes</taxon>
        <taxon>Kickxellales</taxon>
        <taxon>Kickxellaceae</taxon>
        <taxon>Coemansia</taxon>
    </lineage>
</organism>
<dbReference type="EMBL" id="JANBUH010001056">
    <property type="protein sequence ID" value="KAJ2748515.1"/>
    <property type="molecule type" value="Genomic_DNA"/>
</dbReference>
<dbReference type="OrthoDB" id="77494at2759"/>
<feature type="region of interest" description="Disordered" evidence="1">
    <location>
        <begin position="1"/>
        <end position="44"/>
    </location>
</feature>
<dbReference type="Pfam" id="PF03732">
    <property type="entry name" value="Retrotrans_gag"/>
    <property type="match status" value="1"/>
</dbReference>
<evidence type="ECO:0000256" key="1">
    <source>
        <dbReference type="SAM" id="MobiDB-lite"/>
    </source>
</evidence>
<evidence type="ECO:0000313" key="4">
    <source>
        <dbReference type="Proteomes" id="UP001140011"/>
    </source>
</evidence>